<dbReference type="InterPro" id="IPR004843">
    <property type="entry name" value="Calcineurin-like_PHP"/>
</dbReference>
<evidence type="ECO:0000256" key="1">
    <source>
        <dbReference type="SAM" id="MobiDB-lite"/>
    </source>
</evidence>
<dbReference type="Proteomes" id="UP000198855">
    <property type="component" value="Unassembled WGS sequence"/>
</dbReference>
<evidence type="ECO:0000313" key="7">
    <source>
        <dbReference type="Proteomes" id="UP000198855"/>
    </source>
</evidence>
<dbReference type="EMBL" id="FOMT01000002">
    <property type="protein sequence ID" value="SFE19628.1"/>
    <property type="molecule type" value="Genomic_DNA"/>
</dbReference>
<organism evidence="6 7">
    <name type="scientific">Paenibacillus catalpae</name>
    <dbReference type="NCBI Taxonomy" id="1045775"/>
    <lineage>
        <taxon>Bacteria</taxon>
        <taxon>Bacillati</taxon>
        <taxon>Bacillota</taxon>
        <taxon>Bacilli</taxon>
        <taxon>Bacillales</taxon>
        <taxon>Paenibacillaceae</taxon>
        <taxon>Paenibacillus</taxon>
    </lineage>
</organism>
<feature type="domain" description="LTD" evidence="5">
    <location>
        <begin position="605"/>
        <end position="744"/>
    </location>
</feature>
<evidence type="ECO:0000259" key="5">
    <source>
        <dbReference type="PROSITE" id="PS51841"/>
    </source>
</evidence>
<feature type="signal peptide" evidence="2">
    <location>
        <begin position="1"/>
        <end position="31"/>
    </location>
</feature>
<proteinExistence type="predicted"/>
<dbReference type="PROSITE" id="PS51272">
    <property type="entry name" value="SLH"/>
    <property type="match status" value="3"/>
</dbReference>
<feature type="domain" description="SLH" evidence="4">
    <location>
        <begin position="2203"/>
        <end position="2262"/>
    </location>
</feature>
<dbReference type="InterPro" id="IPR036415">
    <property type="entry name" value="Lamin_tail_dom_sf"/>
</dbReference>
<feature type="compositionally biased region" description="Polar residues" evidence="1">
    <location>
        <begin position="1862"/>
        <end position="1879"/>
    </location>
</feature>
<accession>A0A1I1YKR9</accession>
<dbReference type="InterPro" id="IPR051918">
    <property type="entry name" value="STPP_CPPED1"/>
</dbReference>
<keyword evidence="2" id="KW-0732">Signal</keyword>
<evidence type="ECO:0000259" key="4">
    <source>
        <dbReference type="PROSITE" id="PS51272"/>
    </source>
</evidence>
<dbReference type="SUPFAM" id="SSF74853">
    <property type="entry name" value="Lamin A/C globular tail domain"/>
    <property type="match status" value="2"/>
</dbReference>
<dbReference type="STRING" id="1045775.SAMN05216378_2677"/>
<feature type="region of interest" description="Disordered" evidence="1">
    <location>
        <begin position="1824"/>
        <end position="1879"/>
    </location>
</feature>
<feature type="domain" description="SLH" evidence="4">
    <location>
        <begin position="2076"/>
        <end position="2135"/>
    </location>
</feature>
<dbReference type="InterPro" id="IPR003961">
    <property type="entry name" value="FN3_dom"/>
</dbReference>
<dbReference type="PANTHER" id="PTHR43143:SF5">
    <property type="entry name" value="SECRETED PROTEIN"/>
    <property type="match status" value="1"/>
</dbReference>
<dbReference type="Pfam" id="PF00041">
    <property type="entry name" value="fn3"/>
    <property type="match status" value="1"/>
</dbReference>
<dbReference type="PANTHER" id="PTHR43143">
    <property type="entry name" value="METALLOPHOSPHOESTERASE, CALCINEURIN SUPERFAMILY"/>
    <property type="match status" value="1"/>
</dbReference>
<dbReference type="InterPro" id="IPR013783">
    <property type="entry name" value="Ig-like_fold"/>
</dbReference>
<dbReference type="Gene3D" id="2.60.40.10">
    <property type="entry name" value="Immunoglobulins"/>
    <property type="match status" value="2"/>
</dbReference>
<feature type="domain" description="LTD" evidence="5">
    <location>
        <begin position="24"/>
        <end position="162"/>
    </location>
</feature>
<dbReference type="SUPFAM" id="SSF49265">
    <property type="entry name" value="Fibronectin type III"/>
    <property type="match status" value="1"/>
</dbReference>
<name>A0A1I1YKR9_9BACL</name>
<protein>
    <submittedName>
        <fullName evidence="6">Fibronectin type III domain-containing protein</fullName>
    </submittedName>
</protein>
<evidence type="ECO:0000256" key="2">
    <source>
        <dbReference type="SAM" id="SignalP"/>
    </source>
</evidence>
<feature type="compositionally biased region" description="Low complexity" evidence="1">
    <location>
        <begin position="1837"/>
        <end position="1851"/>
    </location>
</feature>
<dbReference type="InterPro" id="IPR001119">
    <property type="entry name" value="SLH_dom"/>
</dbReference>
<reference evidence="7" key="1">
    <citation type="submission" date="2016-10" db="EMBL/GenBank/DDBJ databases">
        <authorList>
            <person name="Varghese N."/>
            <person name="Submissions S."/>
        </authorList>
    </citation>
    <scope>NUCLEOTIDE SEQUENCE [LARGE SCALE GENOMIC DNA]</scope>
    <source>
        <strain evidence="7">CGMCC 1.10784</strain>
    </source>
</reference>
<feature type="domain" description="LTD" evidence="5">
    <location>
        <begin position="305"/>
        <end position="449"/>
    </location>
</feature>
<dbReference type="Pfam" id="PF00932">
    <property type="entry name" value="LTD"/>
    <property type="match status" value="3"/>
</dbReference>
<dbReference type="OrthoDB" id="9772095at2"/>
<dbReference type="Gene3D" id="3.60.21.10">
    <property type="match status" value="1"/>
</dbReference>
<feature type="domain" description="SLH" evidence="4">
    <location>
        <begin position="2136"/>
        <end position="2199"/>
    </location>
</feature>
<dbReference type="SMART" id="SM00060">
    <property type="entry name" value="FN3"/>
    <property type="match status" value="1"/>
</dbReference>
<feature type="domain" description="Fibronectin type-III" evidence="3">
    <location>
        <begin position="1759"/>
        <end position="1845"/>
    </location>
</feature>
<dbReference type="InterPro" id="IPR001322">
    <property type="entry name" value="Lamin_tail_dom"/>
</dbReference>
<gene>
    <name evidence="6" type="ORF">SAMN05216378_2677</name>
</gene>
<dbReference type="RefSeq" id="WP_091185591.1">
    <property type="nucleotide sequence ID" value="NZ_FOMT01000002.1"/>
</dbReference>
<sequence>MVSKRYKKWISSILLASLLMSMLSSIGIAAAADENTVPELFVSEIHPNVLSTDDYEFFEVYNNSNKTIRLNDYTFLYRYPTTTPDATFTFGEKSLDPEQVMVFWYNPSNKTLADFNAKYGVSLTDSQIVQVAGFSGFHNTNDRTVVIENSQGVEISKSGYIASTEIGDGLGDHYMLPAAGGVQTDKFAVKSVPTPGALDAGQIPSVHYEFPEGPVNQAPVITHTPVTEGSSEADLTITAQITDADDTATAAVYFKNPSDAAFTSVPMTNTEGATFSAAIPKASLTATELQYYIEAADAVNHVKSSTYTVAIEQHNFDYTKVPVMLITELVPDSTNVTGVSSDAYEFVELYNNTTRPISLKDYELIYRYTNSTTPDAKWELPSTAVIPPLSNVVFWIMNGATTDLKTEDFNANYKTSLVENTNLFRIEGGGGMANGGSRKIVIASKTGKEIAEAFYENDAQTIPDKGIFYQYPTDGTNQMKLFNAGVNAATPGAVEAALLPEQPAPAVNELPVIQHTPPASGSIDNDLTVQATIADPDSDTVTASVFYKVGEAADYTSVPMTAGENNVFSANIPKEAFTDSELQYYIQANDGIDTVKSNNFTVTIELGDVDFNKLPPLMVTEIVPDSTNVGSADGYEFVEIYNNTDKTVNFKNYKMQYRYTASGPDADVIWPTNSEDLLIPSKKTLVFWVINSQNTQKTVADFNALYGTNLVEGTDIVKIYSDGMANGGGRGIVIATNTKTEVSAGYYDTDAETIANKGIFYKYSQAGSTTMIKYSAGTEAATPGSVAPVQVPLITVKTPADTTDPTYQDLTNKPEIDKAQNLSLKAEAHDENSVKSVALYYKSNLDAQYTKRYLAESFDDTLYHYTIYSPELIGRDYIEYYYVISDGQNEVTSEKYRTQVTGNTDHSPLRLNVKDGDFLAGIKVLKATAENAPASELHVSIDQTEATDGTYTAVEQDAYFAYEANGVNYYFKNGVTMGDEILSIFLEPINTYTTLTVPIAAERLKGGSNIISIRAGTKASPFDDRPEENKDDFTVRNVRLVFADGTEIFDERYKNRDTVIPMGDSAGKNPVVDFNFNISDELLASKAYALDTTKLSDGEHTIKVSHSEFGEKAAVIKVDNTAPVITTSLQEGKEYRGPFTITALAQDALSGVDKVQVWLDETPITLPYATSSKDLTGGEHVFKIQATDKVGNTVEKEVKFTVPDENPLKPELVSPADAGTGVDRNPVLSVKVKDPTNDKMDVSFFRGFKYDGANKEGLLGFRNAADVEPPKEVAPAGEKAMTAEDYGKISAVDGEYLTDDSTEQFPYQRFQVQLDPSVKTTDQIELSWKGNSLEGRKVSMYVWSPSEKKWISVDSTVAGTEDFTLGAWVTAGEYADNQTLQVMVQDELPVSQEDYDFSFAWMSDTQYYSESYPNIYENIVDWIADNKEKNKIKYVIHTGDIVDEADKEIQWQRADKDMKVLEDANIPYGVLAGNHDVDHQLGAYDYYWNYFGADRFEDQPTYGGTLDNNRGHYDLISSNGNDFIMVYMGWGIRDSDIDWMNEVLAKYPNRKAILNFHEFLLVSGNRAPIADKIFEEVVQKNKNVFAVLSGHYHDSKLLVSEIDDNGDGTPDRKVYQMLSDYQGGPEGGQGYIKLLQFDIANDKMYVKTYSPYMDDYNFYDPNDPTKQEEFAIDIDLSPQVKRVATDYMGVNVYSDQPIGKVEQVASGEQASVTWSALSANTKYQWYAAAEDVYTGKALSDIWSFTTGTAAADLTAPTWNSGSLSVSDVSKTSLKLTWTGASDDVGVTQYKVYKDDVELATVSGTTYEVTGLTADTSYTFKVEAGDTSGKWSTDGPSATGKTTANTGTTNPPVETPGGGSGNNGQTPVKTANGVSVKGTTSGSTLTVSAQTLNQAIDMIAGQSGQTIEITADSTQAVSAELPARVLLDALKEAPNLTILVKIGDASYALPISALNLPATIGTDASLVITIDPVDSTLSTTMKDKATKAGVKLIGTPVEFSVFLQSNGNKQEIHDFGKTYVSRTIDISQSMDATHSTAVMYNEATGEFTFVPATFKTENGHTVVTIKRTGNSVYAVVQLDKTFSDLNNHWAKTDVERMASKLIVKGTSNDKFAPNAVVTRAEFAAMVVRALGISEDQAAASFKDVSSKDWFAGAVGAAVKAGIVKGYEENSFRPNASITREEMAVMISRALAFTGKQPTGSTDLLNAFKDKSAIEAWAAAAVAQAVEAKIIEGTTGGKFAPDSKATRAEATVMLKRLLEYVNFI</sequence>
<dbReference type="InterPro" id="IPR029052">
    <property type="entry name" value="Metallo-depent_PP-like"/>
</dbReference>
<evidence type="ECO:0000313" key="6">
    <source>
        <dbReference type="EMBL" id="SFE19628.1"/>
    </source>
</evidence>
<evidence type="ECO:0000259" key="3">
    <source>
        <dbReference type="PROSITE" id="PS50853"/>
    </source>
</evidence>
<dbReference type="InterPro" id="IPR036116">
    <property type="entry name" value="FN3_sf"/>
</dbReference>
<dbReference type="Pfam" id="PF00395">
    <property type="entry name" value="SLH"/>
    <property type="match status" value="3"/>
</dbReference>
<dbReference type="PROSITE" id="PS51841">
    <property type="entry name" value="LTD"/>
    <property type="match status" value="3"/>
</dbReference>
<dbReference type="PROSITE" id="PS50853">
    <property type="entry name" value="FN3"/>
    <property type="match status" value="1"/>
</dbReference>
<keyword evidence="7" id="KW-1185">Reference proteome</keyword>
<dbReference type="Pfam" id="PF00149">
    <property type="entry name" value="Metallophos"/>
    <property type="match status" value="1"/>
</dbReference>
<dbReference type="SUPFAM" id="SSF56300">
    <property type="entry name" value="Metallo-dependent phosphatases"/>
    <property type="match status" value="1"/>
</dbReference>
<dbReference type="CDD" id="cd00063">
    <property type="entry name" value="FN3"/>
    <property type="match status" value="1"/>
</dbReference>
<dbReference type="GO" id="GO:0016787">
    <property type="term" value="F:hydrolase activity"/>
    <property type="evidence" value="ECO:0007669"/>
    <property type="project" value="InterPro"/>
</dbReference>
<feature type="chain" id="PRO_5039299606" evidence="2">
    <location>
        <begin position="32"/>
        <end position="2262"/>
    </location>
</feature>